<organism evidence="2 3">
    <name type="scientific">Streptomyces lavendulocolor</name>
    <dbReference type="NCBI Taxonomy" id="67316"/>
    <lineage>
        <taxon>Bacteria</taxon>
        <taxon>Bacillati</taxon>
        <taxon>Actinomycetota</taxon>
        <taxon>Actinomycetes</taxon>
        <taxon>Kitasatosporales</taxon>
        <taxon>Streptomycetaceae</taxon>
        <taxon>Streptomyces</taxon>
    </lineage>
</organism>
<proteinExistence type="predicted"/>
<feature type="region of interest" description="Disordered" evidence="1">
    <location>
        <begin position="40"/>
        <end position="62"/>
    </location>
</feature>
<dbReference type="RefSeq" id="WP_359658185.1">
    <property type="nucleotide sequence ID" value="NZ_JBEXZP010000290.1"/>
</dbReference>
<dbReference type="EMBL" id="JBEXZR010000002">
    <property type="protein sequence ID" value="MEU0706275.1"/>
    <property type="molecule type" value="Genomic_DNA"/>
</dbReference>
<protein>
    <submittedName>
        <fullName evidence="2">Uncharacterized protein</fullName>
    </submittedName>
</protein>
<evidence type="ECO:0000313" key="3">
    <source>
        <dbReference type="Proteomes" id="UP001550378"/>
    </source>
</evidence>
<gene>
    <name evidence="2" type="ORF">ABZ508_02700</name>
</gene>
<evidence type="ECO:0000256" key="1">
    <source>
        <dbReference type="SAM" id="MobiDB-lite"/>
    </source>
</evidence>
<evidence type="ECO:0000313" key="2">
    <source>
        <dbReference type="EMBL" id="MEU0706275.1"/>
    </source>
</evidence>
<reference evidence="2 3" key="1">
    <citation type="submission" date="2024-06" db="EMBL/GenBank/DDBJ databases">
        <title>The Natural Products Discovery Center: Release of the First 8490 Sequenced Strains for Exploring Actinobacteria Biosynthetic Diversity.</title>
        <authorList>
            <person name="Kalkreuter E."/>
            <person name="Kautsar S.A."/>
            <person name="Yang D."/>
            <person name="Bader C.D."/>
            <person name="Teijaro C.N."/>
            <person name="Fluegel L."/>
            <person name="Davis C.M."/>
            <person name="Simpson J.R."/>
            <person name="Lauterbach L."/>
            <person name="Steele A.D."/>
            <person name="Gui C."/>
            <person name="Meng S."/>
            <person name="Li G."/>
            <person name="Viehrig K."/>
            <person name="Ye F."/>
            <person name="Su P."/>
            <person name="Kiefer A.F."/>
            <person name="Nichols A."/>
            <person name="Cepeda A.J."/>
            <person name="Yan W."/>
            <person name="Fan B."/>
            <person name="Jiang Y."/>
            <person name="Adhikari A."/>
            <person name="Zheng C.-J."/>
            <person name="Schuster L."/>
            <person name="Cowan T.M."/>
            <person name="Smanski M.J."/>
            <person name="Chevrette M.G."/>
            <person name="De Carvalho L.P.S."/>
            <person name="Shen B."/>
        </authorList>
    </citation>
    <scope>NUCLEOTIDE SEQUENCE [LARGE SCALE GENOMIC DNA]</scope>
    <source>
        <strain evidence="2 3">NPDC006337</strain>
    </source>
</reference>
<comment type="caution">
    <text evidence="2">The sequence shown here is derived from an EMBL/GenBank/DDBJ whole genome shotgun (WGS) entry which is preliminary data.</text>
</comment>
<dbReference type="Proteomes" id="UP001550378">
    <property type="component" value="Unassembled WGS sequence"/>
</dbReference>
<accession>A0ABV2W1W0</accession>
<sequence length="233" mass="25228">MDAATHLRQIARTWPRLTDALDEQPAPAWPPHMGIAALLTDPDDDDVPQRGARDGSGTGECPTPIRLEIVDLMTHVETRLVALADAIAATNQRSQIQPAPANRRTAIAPRVWTAADRHRRDKLAAADATDPQRWRLTGHRTATYAALWLCARVEGIRGPQTPLTEQQRHLITRTAAAAVDRIDRALQLARLARATGETCACGGELLIEGGDGQPPTLRCGRCERSITAALTAA</sequence>
<name>A0ABV2W1W0_9ACTN</name>
<keyword evidence="3" id="KW-1185">Reference proteome</keyword>